<dbReference type="Gene3D" id="3.20.20.370">
    <property type="entry name" value="Glycoside hydrolase/deacetylase"/>
    <property type="match status" value="1"/>
</dbReference>
<sequence length="415" mass="45697">MDCTLGEAALRPGRVLFASTLVLSINACVAKTPSPPTNIRSLFSVPAGTQLDYPPTDVPGPYPREPWIAAYQKAKVCNLAQIHAGLIPSLPQSQDEDGSAVYPASYRGHICNPGLNRCNSSVDVISAPAGRAGISYAKTSTSLLIAVLTMDPSLPQCHCLNTSSHNLKKPLISLWVPFPAFTLTLSLTRFSFSNPDTFQAIDKAEHHLAVHTYSRSHFLIYLLFVFEKHLIVGELGWTMQLIHDRSRKGVICAHWRPPYGELASDIDQRVQAIAKHVFGLKSILWLYDPRGKHPPVLSDVIPSRLIPHAYSAFVDWCLADSTPNASACAPGDGPQNLAELQNTLKVFVNSPKEQVSLNFTPCILAPPVKPIGLMILEHEQSTRAVAAFKFIYPIMKKLKWITLAIPDALRLPWYQ</sequence>
<feature type="chain" id="PRO_5005568590" evidence="1">
    <location>
        <begin position="31"/>
        <end position="415"/>
    </location>
</feature>
<protein>
    <submittedName>
        <fullName evidence="2">Uncharacterized protein</fullName>
    </submittedName>
</protein>
<dbReference type="STRING" id="27349.A0A0L6VHZ2"/>
<feature type="signal peptide" evidence="1">
    <location>
        <begin position="1"/>
        <end position="30"/>
    </location>
</feature>
<dbReference type="OrthoDB" id="407355at2759"/>
<dbReference type="AlphaFoldDB" id="A0A0L6VHZ2"/>
<dbReference type="InterPro" id="IPR050248">
    <property type="entry name" value="Polysacc_deacetylase_ArnD"/>
</dbReference>
<reference evidence="2 3" key="1">
    <citation type="submission" date="2015-08" db="EMBL/GenBank/DDBJ databases">
        <title>Next Generation Sequencing and Analysis of the Genome of Puccinia sorghi L Schw, the Causal Agent of Maize Common Rust.</title>
        <authorList>
            <person name="Rochi L."/>
            <person name="Burguener G."/>
            <person name="Darino M."/>
            <person name="Turjanski A."/>
            <person name="Kreff E."/>
            <person name="Dieguez M.J."/>
            <person name="Sacco F."/>
        </authorList>
    </citation>
    <scope>NUCLEOTIDE SEQUENCE [LARGE SCALE GENOMIC DNA]</scope>
    <source>
        <strain evidence="2 3">RO10H11247</strain>
    </source>
</reference>
<dbReference type="GO" id="GO:0004099">
    <property type="term" value="F:chitin deacetylase activity"/>
    <property type="evidence" value="ECO:0007669"/>
    <property type="project" value="TreeGrafter"/>
</dbReference>
<keyword evidence="3" id="KW-1185">Reference proteome</keyword>
<dbReference type="Proteomes" id="UP000037035">
    <property type="component" value="Unassembled WGS sequence"/>
</dbReference>
<dbReference type="PANTHER" id="PTHR10587">
    <property type="entry name" value="GLYCOSYL TRANSFERASE-RELATED"/>
    <property type="match status" value="1"/>
</dbReference>
<organism evidence="2 3">
    <name type="scientific">Puccinia sorghi</name>
    <dbReference type="NCBI Taxonomy" id="27349"/>
    <lineage>
        <taxon>Eukaryota</taxon>
        <taxon>Fungi</taxon>
        <taxon>Dikarya</taxon>
        <taxon>Basidiomycota</taxon>
        <taxon>Pucciniomycotina</taxon>
        <taxon>Pucciniomycetes</taxon>
        <taxon>Pucciniales</taxon>
        <taxon>Pucciniaceae</taxon>
        <taxon>Puccinia</taxon>
    </lineage>
</organism>
<comment type="caution">
    <text evidence="2">The sequence shown here is derived from an EMBL/GenBank/DDBJ whole genome shotgun (WGS) entry which is preliminary data.</text>
</comment>
<dbReference type="InterPro" id="IPR011330">
    <property type="entry name" value="Glyco_hydro/deAcase_b/a-brl"/>
</dbReference>
<evidence type="ECO:0000313" key="2">
    <source>
        <dbReference type="EMBL" id="KNZ60197.1"/>
    </source>
</evidence>
<gene>
    <name evidence="2" type="ORF">VP01_1598g7</name>
</gene>
<dbReference type="EMBL" id="LAVV01006390">
    <property type="protein sequence ID" value="KNZ60197.1"/>
    <property type="molecule type" value="Genomic_DNA"/>
</dbReference>
<evidence type="ECO:0000256" key="1">
    <source>
        <dbReference type="SAM" id="SignalP"/>
    </source>
</evidence>
<dbReference type="SUPFAM" id="SSF88713">
    <property type="entry name" value="Glycoside hydrolase/deacetylase"/>
    <property type="match status" value="1"/>
</dbReference>
<dbReference type="GO" id="GO:0016020">
    <property type="term" value="C:membrane"/>
    <property type="evidence" value="ECO:0007669"/>
    <property type="project" value="TreeGrafter"/>
</dbReference>
<keyword evidence="1" id="KW-0732">Signal</keyword>
<dbReference type="VEuPathDB" id="FungiDB:VP01_1598g7"/>
<evidence type="ECO:0000313" key="3">
    <source>
        <dbReference type="Proteomes" id="UP000037035"/>
    </source>
</evidence>
<dbReference type="PANTHER" id="PTHR10587:SF135">
    <property type="entry name" value="CHITIN DEACETYLASE 3"/>
    <property type="match status" value="1"/>
</dbReference>
<dbReference type="GO" id="GO:0005975">
    <property type="term" value="P:carbohydrate metabolic process"/>
    <property type="evidence" value="ECO:0007669"/>
    <property type="project" value="InterPro"/>
</dbReference>
<name>A0A0L6VHZ2_9BASI</name>
<proteinExistence type="predicted"/>
<accession>A0A0L6VHZ2</accession>